<proteinExistence type="inferred from homology"/>
<keyword evidence="6" id="KW-0539">Nucleus</keyword>
<feature type="region of interest" description="Disordered" evidence="7">
    <location>
        <begin position="1"/>
        <end position="290"/>
    </location>
</feature>
<dbReference type="Pfam" id="PF13191">
    <property type="entry name" value="AAA_16"/>
    <property type="match status" value="1"/>
</dbReference>
<dbReference type="PANTHER" id="PTHR12087">
    <property type="entry name" value="ORIGIN RECOGNITION COMPLEX SUBUNIT 4"/>
    <property type="match status" value="1"/>
</dbReference>
<evidence type="ECO:0000256" key="7">
    <source>
        <dbReference type="SAM" id="MobiDB-lite"/>
    </source>
</evidence>
<feature type="compositionally biased region" description="Acidic residues" evidence="7">
    <location>
        <begin position="228"/>
        <end position="238"/>
    </location>
</feature>
<dbReference type="InterPro" id="IPR041664">
    <property type="entry name" value="AAA_16"/>
</dbReference>
<comment type="similarity">
    <text evidence="2">Belongs to the ORC4 family.</text>
</comment>
<feature type="compositionally biased region" description="Basic and acidic residues" evidence="7">
    <location>
        <begin position="162"/>
        <end position="175"/>
    </location>
</feature>
<feature type="domain" description="AAA+ ATPase" evidence="8">
    <location>
        <begin position="348"/>
        <end position="517"/>
    </location>
</feature>
<evidence type="ECO:0000259" key="8">
    <source>
        <dbReference type="SMART" id="SM00382"/>
    </source>
</evidence>
<dbReference type="EMBL" id="JBHFEH010000001">
    <property type="protein sequence ID" value="KAL2059516.1"/>
    <property type="molecule type" value="Genomic_DNA"/>
</dbReference>
<name>A0ABR4BNY0_9LECA</name>
<dbReference type="Gene3D" id="3.40.50.300">
    <property type="entry name" value="P-loop containing nucleotide triphosphate hydrolases"/>
    <property type="match status" value="1"/>
</dbReference>
<keyword evidence="10" id="KW-1185">Reference proteome</keyword>
<sequence>MVGADQTEGADGGEAEQSAAKWTRSGKREMGGKKEGDVVKEGEKERGNLQIPTENKIKEIQGICVGTGVDGDGVVEGGAKRAQRRSEEVAVDREGMNGVSTEDRLGPGSSKSSSGRLRRERRRSGATNGDFGTTLASRQKRQKRTEGDGATNGNGIAAPGRPRKEDRLTRKDDHVNAGAVTTPASQRKKGHRAQRKEPETVPVEQNEEQDDYMDLTNSFQRGVSPDELAQDDLEEEPDRAEVADTSRSKKKKKGGKAIPATVDGDSPFIKADQEHSAQESPQFDPQDPLGEHAKSLQKLLNKDPDALTTLKTHILLGLTGKRRLPLVNLESEHKKVHQPVEQTVLAGEGNSMLIIGSRGSGKTTLVETVISELAVDHQDDFHVVRLNGFIHTDDKLALREIWRQLGKEMNVDNDDLSGRTNYADTLTSLLALLAHPVGEEDGNEAATARSVIFILDEFDLFASHPRQTLLYNLFDVAQSRNAPIAVLGLTTKVNVVESLEKRVKSRFGQRFVHLSLPKTFTAFQEICLSALAYHPSTYDLLQTSKSDLQRLSTAWNSYITALFGDDSFQNFLQTLHTTTKSIPAFLSASLLPISTLSPTALPSPASFTSPITLQPPDNKLTLLPSLSTLELSLLIAAARLDITLSTDICTFSMVYDEYVTLASKSKMQGSAAGQMAQGARVWSQGLAKGRGRHW</sequence>
<reference evidence="9 10" key="1">
    <citation type="submission" date="2024-09" db="EMBL/GenBank/DDBJ databases">
        <title>Rethinking Asexuality: The Enigmatic Case of Functional Sexual Genes in Lepraria (Stereocaulaceae).</title>
        <authorList>
            <person name="Doellman M."/>
            <person name="Sun Y."/>
            <person name="Barcenas-Pena A."/>
            <person name="Lumbsch H.T."/>
            <person name="Grewe F."/>
        </authorList>
    </citation>
    <scope>NUCLEOTIDE SEQUENCE [LARGE SCALE GENOMIC DNA]</scope>
    <source>
        <strain evidence="9 10">Grewe 0041</strain>
    </source>
</reference>
<evidence type="ECO:0000313" key="9">
    <source>
        <dbReference type="EMBL" id="KAL2059516.1"/>
    </source>
</evidence>
<dbReference type="InterPro" id="IPR016527">
    <property type="entry name" value="ORC4"/>
</dbReference>
<keyword evidence="5" id="KW-0238">DNA-binding</keyword>
<protein>
    <recommendedName>
        <fullName evidence="3">Origin recognition complex subunit 4</fullName>
    </recommendedName>
</protein>
<evidence type="ECO:0000256" key="1">
    <source>
        <dbReference type="ARBA" id="ARBA00004123"/>
    </source>
</evidence>
<organism evidence="9 10">
    <name type="scientific">Lepraria finkii</name>
    <dbReference type="NCBI Taxonomy" id="1340010"/>
    <lineage>
        <taxon>Eukaryota</taxon>
        <taxon>Fungi</taxon>
        <taxon>Dikarya</taxon>
        <taxon>Ascomycota</taxon>
        <taxon>Pezizomycotina</taxon>
        <taxon>Lecanoromycetes</taxon>
        <taxon>OSLEUM clade</taxon>
        <taxon>Lecanoromycetidae</taxon>
        <taxon>Lecanorales</taxon>
        <taxon>Lecanorineae</taxon>
        <taxon>Stereocaulaceae</taxon>
        <taxon>Lepraria</taxon>
    </lineage>
</organism>
<evidence type="ECO:0000256" key="5">
    <source>
        <dbReference type="ARBA" id="ARBA00023125"/>
    </source>
</evidence>
<dbReference type="SUPFAM" id="SSF52540">
    <property type="entry name" value="P-loop containing nucleoside triphosphate hydrolases"/>
    <property type="match status" value="1"/>
</dbReference>
<gene>
    <name evidence="9" type="ORF">ABVK25_000809</name>
</gene>
<feature type="compositionally biased region" description="Low complexity" evidence="7">
    <location>
        <begin position="106"/>
        <end position="115"/>
    </location>
</feature>
<dbReference type="Proteomes" id="UP001590951">
    <property type="component" value="Unassembled WGS sequence"/>
</dbReference>
<evidence type="ECO:0000256" key="6">
    <source>
        <dbReference type="ARBA" id="ARBA00023242"/>
    </source>
</evidence>
<comment type="subcellular location">
    <subcellularLocation>
        <location evidence="1">Nucleus</location>
    </subcellularLocation>
</comment>
<evidence type="ECO:0000256" key="4">
    <source>
        <dbReference type="ARBA" id="ARBA00022705"/>
    </source>
</evidence>
<comment type="caution">
    <text evidence="9">The sequence shown here is derived from an EMBL/GenBank/DDBJ whole genome shotgun (WGS) entry which is preliminary data.</text>
</comment>
<feature type="compositionally biased region" description="Basic and acidic residues" evidence="7">
    <location>
        <begin position="84"/>
        <end position="105"/>
    </location>
</feature>
<dbReference type="Pfam" id="PF14629">
    <property type="entry name" value="ORC4_C"/>
    <property type="match status" value="1"/>
</dbReference>
<dbReference type="InterPro" id="IPR003593">
    <property type="entry name" value="AAA+_ATPase"/>
</dbReference>
<dbReference type="SMART" id="SM00382">
    <property type="entry name" value="AAA"/>
    <property type="match status" value="1"/>
</dbReference>
<dbReference type="InterPro" id="IPR032705">
    <property type="entry name" value="ORC4_C"/>
</dbReference>
<dbReference type="InterPro" id="IPR027417">
    <property type="entry name" value="P-loop_NTPase"/>
</dbReference>
<feature type="compositionally biased region" description="Polar residues" evidence="7">
    <location>
        <begin position="126"/>
        <end position="137"/>
    </location>
</feature>
<evidence type="ECO:0000256" key="2">
    <source>
        <dbReference type="ARBA" id="ARBA00005334"/>
    </source>
</evidence>
<accession>A0ABR4BNY0</accession>
<dbReference type="CDD" id="cd00009">
    <property type="entry name" value="AAA"/>
    <property type="match status" value="1"/>
</dbReference>
<keyword evidence="4" id="KW-0235">DNA replication</keyword>
<evidence type="ECO:0000256" key="3">
    <source>
        <dbReference type="ARBA" id="ARBA00019083"/>
    </source>
</evidence>
<dbReference type="PANTHER" id="PTHR12087:SF0">
    <property type="entry name" value="ORIGIN RECOGNITION COMPLEX SUBUNIT 4"/>
    <property type="match status" value="1"/>
</dbReference>
<feature type="compositionally biased region" description="Basic and acidic residues" evidence="7">
    <location>
        <begin position="26"/>
        <end position="47"/>
    </location>
</feature>
<evidence type="ECO:0000313" key="10">
    <source>
        <dbReference type="Proteomes" id="UP001590951"/>
    </source>
</evidence>